<name>A0A2S6I6D7_9BACT</name>
<evidence type="ECO:0000313" key="4">
    <source>
        <dbReference type="Proteomes" id="UP000237662"/>
    </source>
</evidence>
<feature type="signal peptide" evidence="1">
    <location>
        <begin position="1"/>
        <end position="20"/>
    </location>
</feature>
<accession>A0A2S6I6D7</accession>
<dbReference type="NCBIfam" id="NF047619">
    <property type="entry name" value="NADase_discoid"/>
    <property type="match status" value="1"/>
</dbReference>
<feature type="domain" description="NAD glycohydrolase translocation F5/8 type C" evidence="2">
    <location>
        <begin position="90"/>
        <end position="236"/>
    </location>
</feature>
<proteinExistence type="predicted"/>
<dbReference type="Pfam" id="PF25302">
    <property type="entry name" value="NADase_transloc"/>
    <property type="match status" value="1"/>
</dbReference>
<sequence length="241" mass="26916">MQSAMIILAVMVLMTIPAISQDTTAIYPDLLHPNDYSKKQQTVWEKSIDNLVSLNTGENNYLDLDSISRIYIDSLEETLGPLTEGAGCSWYCGGGPSFIESSEVLAAVGDLTYDAANVHDFNLFTGWAPVRSMGANINFHFDPRSPRINAVIIYNGYIKNKEIWNANSRARELLLKVNGRPHAILKLLDVTNGQRFEFYPVGSTLSEETLVLSFEVLSIYRGEKYDDLVISEINFDGLDVH</sequence>
<organism evidence="3 4">
    <name type="scientific">Neolewinella xylanilytica</name>
    <dbReference type="NCBI Taxonomy" id="1514080"/>
    <lineage>
        <taxon>Bacteria</taxon>
        <taxon>Pseudomonadati</taxon>
        <taxon>Bacteroidota</taxon>
        <taxon>Saprospiria</taxon>
        <taxon>Saprospirales</taxon>
        <taxon>Lewinellaceae</taxon>
        <taxon>Neolewinella</taxon>
    </lineage>
</organism>
<dbReference type="RefSeq" id="WP_406603337.1">
    <property type="nucleotide sequence ID" value="NZ_PTJC01000005.1"/>
</dbReference>
<dbReference type="AlphaFoldDB" id="A0A2S6I6D7"/>
<comment type="caution">
    <text evidence="3">The sequence shown here is derived from an EMBL/GenBank/DDBJ whole genome shotgun (WGS) entry which is preliminary data.</text>
</comment>
<evidence type="ECO:0000313" key="3">
    <source>
        <dbReference type="EMBL" id="PPK87076.1"/>
    </source>
</evidence>
<evidence type="ECO:0000259" key="2">
    <source>
        <dbReference type="Pfam" id="PF25302"/>
    </source>
</evidence>
<dbReference type="EMBL" id="PTJC01000005">
    <property type="protein sequence ID" value="PPK87076.1"/>
    <property type="molecule type" value="Genomic_DNA"/>
</dbReference>
<feature type="chain" id="PRO_5015484359" description="NAD glycohydrolase translocation F5/8 type C domain-containing protein" evidence="1">
    <location>
        <begin position="21"/>
        <end position="241"/>
    </location>
</feature>
<dbReference type="InterPro" id="IPR057561">
    <property type="entry name" value="NADase_transloc"/>
</dbReference>
<protein>
    <recommendedName>
        <fullName evidence="2">NAD glycohydrolase translocation F5/8 type C domain-containing protein</fullName>
    </recommendedName>
</protein>
<dbReference type="Proteomes" id="UP000237662">
    <property type="component" value="Unassembled WGS sequence"/>
</dbReference>
<evidence type="ECO:0000256" key="1">
    <source>
        <dbReference type="SAM" id="SignalP"/>
    </source>
</evidence>
<gene>
    <name evidence="3" type="ORF">CLV84_0009</name>
</gene>
<keyword evidence="1" id="KW-0732">Signal</keyword>
<keyword evidence="4" id="KW-1185">Reference proteome</keyword>
<reference evidence="3 4" key="1">
    <citation type="submission" date="2018-02" db="EMBL/GenBank/DDBJ databases">
        <title>Genomic Encyclopedia of Archaeal and Bacterial Type Strains, Phase II (KMG-II): from individual species to whole genera.</title>
        <authorList>
            <person name="Goeker M."/>
        </authorList>
    </citation>
    <scope>NUCLEOTIDE SEQUENCE [LARGE SCALE GENOMIC DNA]</scope>
    <source>
        <strain evidence="3 4">DSM 29526</strain>
    </source>
</reference>